<evidence type="ECO:0000313" key="10">
    <source>
        <dbReference type="EMBL" id="KAJ8776875.1"/>
    </source>
</evidence>
<keyword evidence="11" id="KW-1185">Reference proteome</keyword>
<proteinExistence type="inferred from homology"/>
<comment type="similarity">
    <text evidence="2">Belongs to the spectrin family.</text>
</comment>
<evidence type="ECO:0000256" key="2">
    <source>
        <dbReference type="ARBA" id="ARBA00006826"/>
    </source>
</evidence>
<name>A0AB34GDJ6_ESCRO</name>
<evidence type="ECO:0000256" key="4">
    <source>
        <dbReference type="ARBA" id="ARBA00022490"/>
    </source>
</evidence>
<dbReference type="GO" id="GO:0003779">
    <property type="term" value="F:actin binding"/>
    <property type="evidence" value="ECO:0007669"/>
    <property type="project" value="UniProtKB-KW"/>
</dbReference>
<keyword evidence="7" id="KW-0206">Cytoskeleton</keyword>
<evidence type="ECO:0000313" key="11">
    <source>
        <dbReference type="Proteomes" id="UP001159641"/>
    </source>
</evidence>
<keyword evidence="8" id="KW-0175">Coiled coil</keyword>
<dbReference type="Gene3D" id="1.20.58.60">
    <property type="match status" value="10"/>
</dbReference>
<comment type="caution">
    <text evidence="10">The sequence shown here is derived from an EMBL/GenBank/DDBJ whole genome shotgun (WGS) entry which is preliminary data.</text>
</comment>
<dbReference type="GO" id="GO:0005737">
    <property type="term" value="C:cytoplasm"/>
    <property type="evidence" value="ECO:0007669"/>
    <property type="project" value="UniProtKB-ARBA"/>
</dbReference>
<dbReference type="GO" id="GO:0005856">
    <property type="term" value="C:cytoskeleton"/>
    <property type="evidence" value="ECO:0007669"/>
    <property type="project" value="UniProtKB-SubCell"/>
</dbReference>
<gene>
    <name evidence="10" type="ORF">J1605_015052</name>
</gene>
<feature type="region of interest" description="Disordered" evidence="9">
    <location>
        <begin position="1"/>
        <end position="20"/>
    </location>
</feature>
<keyword evidence="6" id="KW-0009">Actin-binding</keyword>
<dbReference type="Proteomes" id="UP001159641">
    <property type="component" value="Unassembled WGS sequence"/>
</dbReference>
<feature type="coiled-coil region" evidence="8">
    <location>
        <begin position="892"/>
        <end position="919"/>
    </location>
</feature>
<accession>A0AB34GDJ6</accession>
<organism evidence="10 11">
    <name type="scientific">Eschrichtius robustus</name>
    <name type="common">California gray whale</name>
    <name type="synonym">Eschrichtius gibbosus</name>
    <dbReference type="NCBI Taxonomy" id="9764"/>
    <lineage>
        <taxon>Eukaryota</taxon>
        <taxon>Metazoa</taxon>
        <taxon>Chordata</taxon>
        <taxon>Craniata</taxon>
        <taxon>Vertebrata</taxon>
        <taxon>Euteleostomi</taxon>
        <taxon>Mammalia</taxon>
        <taxon>Eutheria</taxon>
        <taxon>Laurasiatheria</taxon>
        <taxon>Artiodactyla</taxon>
        <taxon>Whippomorpha</taxon>
        <taxon>Cetacea</taxon>
        <taxon>Mysticeti</taxon>
        <taxon>Eschrichtiidae</taxon>
        <taxon>Eschrichtius</taxon>
    </lineage>
</organism>
<sequence length="1617" mass="182670">MELTWVAEHMPAPSAGSDKYLDGAHSLLRKHEELRAEVEAHQGQSGLWRGRDSHGQARQEARGPATGTGSYWSSMEELDQRAQTLTGPEALVQLGVVQERLRERLWALQELATTRERELEGILKMHEFMREAEDLQGRPASQKQAVRGGESLGEDYQDALRFCTKFAKFQHQVEMGGQRVATRQQLAESLLECGHSAAPKARQVQQDLHAARLALWALTQARGRLLRDAEVTLKVHRDLLEALTQVQKATSLPCGVARDLYTGLERELVGTERQLQELLETGGTVQKLGPGLQAQAVQQRQRALVQAWEALKLHVEQCQAQLERARLLSGFHAAELQVEEIAQEPGSGPLKLSAHRQLRAVPEAQEELHQQAAQEGQQALLAAGTSIEEVQEGLQVLRDKQEQVFQAWEQKQERLQARHRELLFLRKCGHLDETLTAREAASPNEEPRAEFPPAPPHPPEAALCEQVKMLGGPRAQDLLRTVLGRRARVKELAESRGHTLHASLLMTAFIRAAIHAEDGIQEHVQKHQAFEAEVQAHEIITCVAKEVMVNIGDLGQDLEHCLQLHRRLRKLRGVWAGDTVDDAHIRSISDLSLQFKNQDPEQLKTTCQRWNSFHGNMLWYQRQLEGALEICTLSQKLDDLTQQIGEKATLVQALDCGKDLESMQRLRRKREELEQEIGLIQAQVEPVEHEVGRFRQRSPEAAHSLSRKQQALMGSWWQLRSGAQKRKESLDALHQAQKRQATLQELLIWAQRLRAEMDAQSTPSSLADVQSMLEEHQECKALAGLDQELNSLEGAWQEHQLQLHQALELQLVLSSVEQVESWLCSLEACPASEGLGDSLLDVETLLWKQKMHERDLEAQAEKISALETSTRSLHQGGQPEAQGVLGRCQAMLLRKEALLEQARTRHRQLEEQLQASLQGSYEVATWLREKNLVVLEEGWQAPAGLQAQLRQQQNLQAEQDTSVHHQQRLQTEGQRLLRDGHTSSETIQEQLQELRELWEELQANCQRKAAKLQEALERAGCSSRLSPSCRPHILPQALRLRQSVEELEKESWTGRPEPHRPFVREGHCLAQDVEEQAQRLLQRFESQRVPLRERRTALEARSLLLQFFRDADEEMAWVREKLPLMAARDCGQSPSSLRRLQQKCQNLETEMSSHEALTRAALEDAVGHLQAEAAQRRQRLQQAQEAQQSLMELPEAESWLEEWGCVQERDIEDMGQSTEATQAFLRWLEATRRDLERFSMRIERLQQTAALLESGQNPETPRLLALMLTVATAESQDYGQDLEAVKVLEEKFDAFRKEVQSLGQAKVQAPRKQAASLEWAAPRCSPQIQGQRSHIEAAWERLDRAVKARTQNLAMARELCGFEQAAAELRGWMQEAAALVARDACGRSPAPVQTLQQQHRCLERELAAMEKEVGLPAGPMGACQLGQLHPVAQEDLAKQLAELEEAAQGHAFLRRCRELLAWAQEKQGLLSSEELAGDVAGTERLLELLEELGQQVKGHCHQAQNVQQEGQQLVDNGHFMSLESAPSPQMTECLQELDGRPRALREAWALRRERCEGSWQLQKLQQGLDQAEAWLACREDLLLDPNGGRSVSDVEWQARSLLQGGRGGASLSRRGRK</sequence>
<feature type="coiled-coil region" evidence="8">
    <location>
        <begin position="984"/>
        <end position="1018"/>
    </location>
</feature>
<reference evidence="10 11" key="1">
    <citation type="submission" date="2022-11" db="EMBL/GenBank/DDBJ databases">
        <title>Whole genome sequence of Eschrichtius robustus ER-17-0199.</title>
        <authorList>
            <person name="Bruniche-Olsen A."/>
            <person name="Black A.N."/>
            <person name="Fields C.J."/>
            <person name="Walden K."/>
            <person name="Dewoody J.A."/>
        </authorList>
    </citation>
    <scope>NUCLEOTIDE SEQUENCE [LARGE SCALE GENOMIC DNA]</scope>
    <source>
        <strain evidence="10">ER-17-0199</strain>
        <tissue evidence="10">Blubber</tissue>
    </source>
</reference>
<evidence type="ECO:0000256" key="1">
    <source>
        <dbReference type="ARBA" id="ARBA00004245"/>
    </source>
</evidence>
<dbReference type="SMART" id="SM00150">
    <property type="entry name" value="SPEC"/>
    <property type="match status" value="9"/>
</dbReference>
<feature type="region of interest" description="Disordered" evidence="9">
    <location>
        <begin position="439"/>
        <end position="459"/>
    </location>
</feature>
<dbReference type="EMBL" id="JAIQCJ010002324">
    <property type="protein sequence ID" value="KAJ8776875.1"/>
    <property type="molecule type" value="Genomic_DNA"/>
</dbReference>
<dbReference type="Pfam" id="PF00435">
    <property type="entry name" value="Spectrin"/>
    <property type="match status" value="8"/>
</dbReference>
<evidence type="ECO:0000256" key="3">
    <source>
        <dbReference type="ARBA" id="ARBA00022467"/>
    </source>
</evidence>
<comment type="subcellular location">
    <subcellularLocation>
        <location evidence="1">Cytoplasm</location>
        <location evidence="1">Cytoskeleton</location>
    </subcellularLocation>
</comment>
<evidence type="ECO:0000256" key="8">
    <source>
        <dbReference type="SAM" id="Coils"/>
    </source>
</evidence>
<feature type="region of interest" description="Disordered" evidence="9">
    <location>
        <begin position="38"/>
        <end position="71"/>
    </location>
</feature>
<keyword evidence="3" id="KW-0117">Actin capping</keyword>
<keyword evidence="4" id="KW-0963">Cytoplasm</keyword>
<evidence type="ECO:0000256" key="7">
    <source>
        <dbReference type="ARBA" id="ARBA00023212"/>
    </source>
</evidence>
<dbReference type="InterPro" id="IPR018159">
    <property type="entry name" value="Spectrin/alpha-actinin"/>
</dbReference>
<evidence type="ECO:0008006" key="12">
    <source>
        <dbReference type="Google" id="ProtNLM"/>
    </source>
</evidence>
<feature type="compositionally biased region" description="Basic and acidic residues" evidence="9">
    <location>
        <begin position="49"/>
        <end position="61"/>
    </location>
</feature>
<evidence type="ECO:0000256" key="5">
    <source>
        <dbReference type="ARBA" id="ARBA00022737"/>
    </source>
</evidence>
<evidence type="ECO:0000256" key="6">
    <source>
        <dbReference type="ARBA" id="ARBA00023203"/>
    </source>
</evidence>
<dbReference type="PANTHER" id="PTHR11915">
    <property type="entry name" value="SPECTRIN/FILAMIN RELATED CYTOSKELETAL PROTEIN"/>
    <property type="match status" value="1"/>
</dbReference>
<dbReference type="FunFam" id="1.20.58.60:FF:000007">
    <property type="entry name" value="Spectrin alpha chain non-erythrocytic 1"/>
    <property type="match status" value="1"/>
</dbReference>
<keyword evidence="5" id="KW-0677">Repeat</keyword>
<dbReference type="SUPFAM" id="SSF46966">
    <property type="entry name" value="Spectrin repeat"/>
    <property type="match status" value="9"/>
</dbReference>
<dbReference type="CDD" id="cd00176">
    <property type="entry name" value="SPEC"/>
    <property type="match status" value="5"/>
</dbReference>
<dbReference type="GO" id="GO:0051693">
    <property type="term" value="P:actin filament capping"/>
    <property type="evidence" value="ECO:0007669"/>
    <property type="project" value="UniProtKB-KW"/>
</dbReference>
<feature type="coiled-coil region" evidence="8">
    <location>
        <begin position="656"/>
        <end position="683"/>
    </location>
</feature>
<feature type="coiled-coil region" evidence="8">
    <location>
        <begin position="1137"/>
        <end position="1186"/>
    </location>
</feature>
<evidence type="ECO:0000256" key="9">
    <source>
        <dbReference type="SAM" id="MobiDB-lite"/>
    </source>
</evidence>
<dbReference type="InterPro" id="IPR002017">
    <property type="entry name" value="Spectrin_repeat"/>
</dbReference>
<feature type="compositionally biased region" description="Pro residues" evidence="9">
    <location>
        <begin position="450"/>
        <end position="459"/>
    </location>
</feature>
<protein>
    <recommendedName>
        <fullName evidence="12">Spectrin beta chain, non-erythrocytic 5</fullName>
    </recommendedName>
</protein>